<keyword evidence="2" id="KW-0597">Phosphoprotein</keyword>
<evidence type="ECO:0000256" key="2">
    <source>
        <dbReference type="ARBA" id="ARBA00022553"/>
    </source>
</evidence>
<evidence type="ECO:0000256" key="3">
    <source>
        <dbReference type="ARBA" id="ARBA00023136"/>
    </source>
</evidence>
<evidence type="ECO:0000313" key="5">
    <source>
        <dbReference type="EMBL" id="WAR19601.1"/>
    </source>
</evidence>
<evidence type="ECO:0000256" key="1">
    <source>
        <dbReference type="ARBA" id="ARBA00004170"/>
    </source>
</evidence>
<accession>A0ABY7FK60</accession>
<name>A0ABY7FK60_MYAAR</name>
<dbReference type="Proteomes" id="UP001164746">
    <property type="component" value="Chromosome 11"/>
</dbReference>
<evidence type="ECO:0000256" key="4">
    <source>
        <dbReference type="SAM" id="Coils"/>
    </source>
</evidence>
<sequence>MNGVFAHCGCSCKGKSITDSSSHALDLQHEIEELHSRLMRSQSHMSNMEHEYENQIQVANYDLLKLREELMESHKRMQKINDNLENKLLNMKEVAEMTSRLVEAKTLVCELEEENERYRSDCNMAVHLLQCKPNSFVAQKLQTLPIDLQERVKSHMTSEQIINMENGSPEMTKLIHVPMQTFPPTAMVYSVPKQVKDAPAKSTDTQNVPTSLMAKVLTQPEIKRRRQRTYFCVKCKEDYVYAHKETQTNALITLDAEKGVRAAIKVHRKVCHQSLSNSSLENELYE</sequence>
<keyword evidence="4" id="KW-0175">Coiled coil</keyword>
<dbReference type="PANTHER" id="PTHR28664">
    <property type="entry name" value="TIGHT JUNCTION-ASSOCIATED PROTEIN 1"/>
    <property type="match status" value="1"/>
</dbReference>
<comment type="subcellular location">
    <subcellularLocation>
        <location evidence="1">Membrane</location>
        <topology evidence="1">Peripheral membrane protein</topology>
    </subcellularLocation>
</comment>
<keyword evidence="3" id="KW-0472">Membrane</keyword>
<protein>
    <submittedName>
        <fullName evidence="5">TJAP1-like protein</fullName>
    </submittedName>
</protein>
<feature type="coiled-coil region" evidence="4">
    <location>
        <begin position="49"/>
        <end position="101"/>
    </location>
</feature>
<dbReference type="PANTHER" id="PTHR28664:SF4">
    <property type="entry name" value="TIGHT JUNCTION-ASSOCIATED PROTEIN 1"/>
    <property type="match status" value="1"/>
</dbReference>
<keyword evidence="6" id="KW-1185">Reference proteome</keyword>
<evidence type="ECO:0000313" key="6">
    <source>
        <dbReference type="Proteomes" id="UP001164746"/>
    </source>
</evidence>
<gene>
    <name evidence="5" type="ORF">MAR_001439</name>
</gene>
<dbReference type="InterPro" id="IPR043441">
    <property type="entry name" value="Tjap1/BEGAIN"/>
</dbReference>
<organism evidence="5 6">
    <name type="scientific">Mya arenaria</name>
    <name type="common">Soft-shell clam</name>
    <dbReference type="NCBI Taxonomy" id="6604"/>
    <lineage>
        <taxon>Eukaryota</taxon>
        <taxon>Metazoa</taxon>
        <taxon>Spiralia</taxon>
        <taxon>Lophotrochozoa</taxon>
        <taxon>Mollusca</taxon>
        <taxon>Bivalvia</taxon>
        <taxon>Autobranchia</taxon>
        <taxon>Heteroconchia</taxon>
        <taxon>Euheterodonta</taxon>
        <taxon>Imparidentia</taxon>
        <taxon>Neoheterodontei</taxon>
        <taxon>Myida</taxon>
        <taxon>Myoidea</taxon>
        <taxon>Myidae</taxon>
        <taxon>Mya</taxon>
    </lineage>
</organism>
<reference evidence="5" key="1">
    <citation type="submission" date="2022-11" db="EMBL/GenBank/DDBJ databases">
        <title>Centuries of genome instability and evolution in soft-shell clam transmissible cancer (bioRxiv).</title>
        <authorList>
            <person name="Hart S.F.M."/>
            <person name="Yonemitsu M.A."/>
            <person name="Giersch R.M."/>
            <person name="Beal B.F."/>
            <person name="Arriagada G."/>
            <person name="Davis B.W."/>
            <person name="Ostrander E.A."/>
            <person name="Goff S.P."/>
            <person name="Metzger M.J."/>
        </authorList>
    </citation>
    <scope>NUCLEOTIDE SEQUENCE</scope>
    <source>
        <strain evidence="5">MELC-2E11</strain>
        <tissue evidence="5">Siphon/mantle</tissue>
    </source>
</reference>
<proteinExistence type="predicted"/>
<dbReference type="EMBL" id="CP111022">
    <property type="protein sequence ID" value="WAR19601.1"/>
    <property type="molecule type" value="Genomic_DNA"/>
</dbReference>